<keyword evidence="2" id="KW-1185">Reference proteome</keyword>
<proteinExistence type="predicted"/>
<evidence type="ECO:0000313" key="2">
    <source>
        <dbReference type="Proteomes" id="UP001638806"/>
    </source>
</evidence>
<gene>
    <name evidence="1" type="ORF">ACCO45_009690</name>
</gene>
<evidence type="ECO:0000313" key="1">
    <source>
        <dbReference type="EMBL" id="KAL3956844.1"/>
    </source>
</evidence>
<accession>A0ACC4DLX3</accession>
<dbReference type="Proteomes" id="UP001638806">
    <property type="component" value="Unassembled WGS sequence"/>
</dbReference>
<reference evidence="1" key="1">
    <citation type="submission" date="2024-12" db="EMBL/GenBank/DDBJ databases">
        <title>Comparative genomics and development of molecular markers within Purpureocillium lilacinum and among Purpureocillium species.</title>
        <authorList>
            <person name="Yeh Z.-Y."/>
            <person name="Ni N.-T."/>
            <person name="Lo P.-H."/>
            <person name="Mushyakhwo K."/>
            <person name="Lin C.-F."/>
            <person name="Nai Y.-S."/>
        </authorList>
    </citation>
    <scope>NUCLEOTIDE SEQUENCE</scope>
    <source>
        <strain evidence="1">NCHU-NPUST-175</strain>
    </source>
</reference>
<organism evidence="1 2">
    <name type="scientific">Purpureocillium lilacinum</name>
    <name type="common">Paecilomyces lilacinus</name>
    <dbReference type="NCBI Taxonomy" id="33203"/>
    <lineage>
        <taxon>Eukaryota</taxon>
        <taxon>Fungi</taxon>
        <taxon>Dikarya</taxon>
        <taxon>Ascomycota</taxon>
        <taxon>Pezizomycotina</taxon>
        <taxon>Sordariomycetes</taxon>
        <taxon>Hypocreomycetidae</taxon>
        <taxon>Hypocreales</taxon>
        <taxon>Ophiocordycipitaceae</taxon>
        <taxon>Purpureocillium</taxon>
    </lineage>
</organism>
<sequence>MIESNVDADADAIHDVCLHEDNVLHILPKVLIDLKLDGTTAKRVIDLCDLRIKWWVKTKRCSLHVGVGVEGPLLIGKPTGACATIDGIAWTWTEICWRRWGYEAVEGN</sequence>
<name>A0ACC4DLX3_PURLI</name>
<dbReference type="EMBL" id="JBGNUJ010000008">
    <property type="protein sequence ID" value="KAL3956844.1"/>
    <property type="molecule type" value="Genomic_DNA"/>
</dbReference>
<protein>
    <submittedName>
        <fullName evidence="1">Uncharacterized protein</fullName>
    </submittedName>
</protein>
<comment type="caution">
    <text evidence="1">The sequence shown here is derived from an EMBL/GenBank/DDBJ whole genome shotgun (WGS) entry which is preliminary data.</text>
</comment>